<evidence type="ECO:0000313" key="3">
    <source>
        <dbReference type="Proteomes" id="UP001341281"/>
    </source>
</evidence>
<proteinExistence type="predicted"/>
<accession>A0AAQ3PED8</accession>
<keyword evidence="3" id="KW-1185">Reference proteome</keyword>
<protein>
    <submittedName>
        <fullName evidence="2">Uncharacterized protein</fullName>
    </submittedName>
</protein>
<evidence type="ECO:0000313" key="2">
    <source>
        <dbReference type="EMBL" id="WVZ49570.1"/>
    </source>
</evidence>
<sequence length="132" mass="13739">MMSEVGGLVRAAEAAEDSDGTDIEERLAPGPSMATGQRRRGASWSGEALDGDAQATLGTVGGSGGSGGVVVARRMGPRKCGGAARQWGRATTARTRWRAAQRSALWAAGCERGRGTAGRQQLARLFFCFLIN</sequence>
<dbReference type="EMBL" id="CP144745">
    <property type="protein sequence ID" value="WVZ49570.1"/>
    <property type="molecule type" value="Genomic_DNA"/>
</dbReference>
<dbReference type="Proteomes" id="UP001341281">
    <property type="component" value="Chromosome 01"/>
</dbReference>
<feature type="region of interest" description="Disordered" evidence="1">
    <location>
        <begin position="1"/>
        <end position="48"/>
    </location>
</feature>
<reference evidence="2 3" key="1">
    <citation type="submission" date="2024-02" db="EMBL/GenBank/DDBJ databases">
        <title>High-quality chromosome-scale genome assembly of Pensacola bahiagrass (Paspalum notatum Flugge var. saurae).</title>
        <authorList>
            <person name="Vega J.M."/>
            <person name="Podio M."/>
            <person name="Orjuela J."/>
            <person name="Siena L.A."/>
            <person name="Pessino S.C."/>
            <person name="Combes M.C."/>
            <person name="Mariac C."/>
            <person name="Albertini E."/>
            <person name="Pupilli F."/>
            <person name="Ortiz J.P.A."/>
            <person name="Leblanc O."/>
        </authorList>
    </citation>
    <scope>NUCLEOTIDE SEQUENCE [LARGE SCALE GENOMIC DNA]</scope>
    <source>
        <strain evidence="2">R1</strain>
        <tissue evidence="2">Leaf</tissue>
    </source>
</reference>
<evidence type="ECO:0000256" key="1">
    <source>
        <dbReference type="SAM" id="MobiDB-lite"/>
    </source>
</evidence>
<gene>
    <name evidence="2" type="ORF">U9M48_000912</name>
</gene>
<organism evidence="2 3">
    <name type="scientific">Paspalum notatum var. saurae</name>
    <dbReference type="NCBI Taxonomy" id="547442"/>
    <lineage>
        <taxon>Eukaryota</taxon>
        <taxon>Viridiplantae</taxon>
        <taxon>Streptophyta</taxon>
        <taxon>Embryophyta</taxon>
        <taxon>Tracheophyta</taxon>
        <taxon>Spermatophyta</taxon>
        <taxon>Magnoliopsida</taxon>
        <taxon>Liliopsida</taxon>
        <taxon>Poales</taxon>
        <taxon>Poaceae</taxon>
        <taxon>PACMAD clade</taxon>
        <taxon>Panicoideae</taxon>
        <taxon>Andropogonodae</taxon>
        <taxon>Paspaleae</taxon>
        <taxon>Paspalinae</taxon>
        <taxon>Paspalum</taxon>
    </lineage>
</organism>
<name>A0AAQ3PED8_PASNO</name>
<dbReference type="AlphaFoldDB" id="A0AAQ3PED8"/>